<dbReference type="EMBL" id="FNAP01000001">
    <property type="protein sequence ID" value="SDD82091.1"/>
    <property type="molecule type" value="Genomic_DNA"/>
</dbReference>
<dbReference type="Gene3D" id="3.30.10.20">
    <property type="match status" value="1"/>
</dbReference>
<dbReference type="RefSeq" id="WP_092781914.1">
    <property type="nucleotide sequence ID" value="NZ_FNAP01000001.1"/>
</dbReference>
<dbReference type="AlphaFoldDB" id="A0A1G6XVT2"/>
<sequence length="179" mass="19864">MPTTRFSSGTFRKSADVQLVDLSEKAASAKIVREGLNVPPVKLDDAALDRFVLEDLIKPDEAPRVVSQSVKAGTKVPRGTEVDLFLAPRQSIPGKLIPGSHRGIAKETTTMEDIVKAHLADRAMRERVAKYDSFEEMPEIEQKAFHRALEERDIEIDETKPDLNSDSAFRTMKTALAFG</sequence>
<reference evidence="2 3" key="1">
    <citation type="submission" date="2016-10" db="EMBL/GenBank/DDBJ databases">
        <authorList>
            <person name="de Groot N.N."/>
        </authorList>
    </citation>
    <scope>NUCLEOTIDE SEQUENCE [LARGE SCALE GENOMIC DNA]</scope>
    <source>
        <strain evidence="2 3">ATCC 700224</strain>
    </source>
</reference>
<dbReference type="Proteomes" id="UP000199412">
    <property type="component" value="Unassembled WGS sequence"/>
</dbReference>
<name>A0A1G6XVT2_9PROT</name>
<evidence type="ECO:0000313" key="2">
    <source>
        <dbReference type="EMBL" id="SDD82091.1"/>
    </source>
</evidence>
<feature type="domain" description="PASTA" evidence="1">
    <location>
        <begin position="60"/>
        <end position="86"/>
    </location>
</feature>
<protein>
    <submittedName>
        <fullName evidence="2">PASTA domain-containing protein</fullName>
    </submittedName>
</protein>
<keyword evidence="3" id="KW-1185">Reference proteome</keyword>
<dbReference type="Pfam" id="PF03793">
    <property type="entry name" value="PASTA"/>
    <property type="match status" value="1"/>
</dbReference>
<evidence type="ECO:0000259" key="1">
    <source>
        <dbReference type="Pfam" id="PF03793"/>
    </source>
</evidence>
<evidence type="ECO:0000313" key="3">
    <source>
        <dbReference type="Proteomes" id="UP000199412"/>
    </source>
</evidence>
<dbReference type="CDD" id="cd06577">
    <property type="entry name" value="PASTA_pknB"/>
    <property type="match status" value="1"/>
</dbReference>
<dbReference type="STRING" id="69960.SAMN05421720_101651"/>
<dbReference type="InterPro" id="IPR005543">
    <property type="entry name" value="PASTA_dom"/>
</dbReference>
<gene>
    <name evidence="2" type="ORF">SAMN05421720_101651</name>
</gene>
<organism evidence="2 3">
    <name type="scientific">Rhodospira trueperi</name>
    <dbReference type="NCBI Taxonomy" id="69960"/>
    <lineage>
        <taxon>Bacteria</taxon>
        <taxon>Pseudomonadati</taxon>
        <taxon>Pseudomonadota</taxon>
        <taxon>Alphaproteobacteria</taxon>
        <taxon>Rhodospirillales</taxon>
        <taxon>Rhodospirillaceae</taxon>
        <taxon>Rhodospira</taxon>
    </lineage>
</organism>
<accession>A0A1G6XVT2</accession>
<proteinExistence type="predicted"/>